<evidence type="ECO:0000313" key="1">
    <source>
        <dbReference type="EMBL" id="GAA1729550.1"/>
    </source>
</evidence>
<protein>
    <submittedName>
        <fullName evidence="1">Uncharacterized protein</fullName>
    </submittedName>
</protein>
<evidence type="ECO:0000313" key="2">
    <source>
        <dbReference type="Proteomes" id="UP001501057"/>
    </source>
</evidence>
<keyword evidence="2" id="KW-1185">Reference proteome</keyword>
<gene>
    <name evidence="1" type="ORF">GCM10009710_07700</name>
</gene>
<reference evidence="2" key="1">
    <citation type="journal article" date="2019" name="Int. J. Syst. Evol. Microbiol.">
        <title>The Global Catalogue of Microorganisms (GCM) 10K type strain sequencing project: providing services to taxonomists for standard genome sequencing and annotation.</title>
        <authorList>
            <consortium name="The Broad Institute Genomics Platform"/>
            <consortium name="The Broad Institute Genome Sequencing Center for Infectious Disease"/>
            <person name="Wu L."/>
            <person name="Ma J."/>
        </authorList>
    </citation>
    <scope>NUCLEOTIDE SEQUENCE [LARGE SCALE GENOMIC DNA]</scope>
    <source>
        <strain evidence="2">JCM 13518</strain>
    </source>
</reference>
<dbReference type="RefSeq" id="WP_344197926.1">
    <property type="nucleotide sequence ID" value="NZ_BAAAME010000002.1"/>
</dbReference>
<comment type="caution">
    <text evidence="1">The sequence shown here is derived from an EMBL/GenBank/DDBJ whole genome shotgun (WGS) entry which is preliminary data.</text>
</comment>
<dbReference type="Proteomes" id="UP001501057">
    <property type="component" value="Unassembled WGS sequence"/>
</dbReference>
<organism evidence="1 2">
    <name type="scientific">Aeromicrobium alkaliterrae</name>
    <dbReference type="NCBI Taxonomy" id="302168"/>
    <lineage>
        <taxon>Bacteria</taxon>
        <taxon>Bacillati</taxon>
        <taxon>Actinomycetota</taxon>
        <taxon>Actinomycetes</taxon>
        <taxon>Propionibacteriales</taxon>
        <taxon>Nocardioidaceae</taxon>
        <taxon>Aeromicrobium</taxon>
    </lineage>
</organism>
<dbReference type="EMBL" id="BAAAME010000002">
    <property type="protein sequence ID" value="GAA1729550.1"/>
    <property type="molecule type" value="Genomic_DNA"/>
</dbReference>
<proteinExistence type="predicted"/>
<sequence length="59" mass="6931">MAQRLRHSTLILPLDEGVDNQAVDRHMKLWTDGGWTLQHFSTTADPRNHSFHFVWSRTD</sequence>
<name>A0ABP4VM03_9ACTN</name>
<accession>A0ABP4VM03</accession>